<dbReference type="PANTHER" id="PTHR43333">
    <property type="entry name" value="2-HACID_DH_C DOMAIN-CONTAINING PROTEIN"/>
    <property type="match status" value="1"/>
</dbReference>
<gene>
    <name evidence="4" type="ORF">JMJ35_002104</name>
</gene>
<evidence type="ECO:0000313" key="4">
    <source>
        <dbReference type="EMBL" id="KAK0516070.1"/>
    </source>
</evidence>
<dbReference type="SUPFAM" id="SSF51735">
    <property type="entry name" value="NAD(P)-binding Rossmann-fold domains"/>
    <property type="match status" value="1"/>
</dbReference>
<dbReference type="PROSITE" id="PS00065">
    <property type="entry name" value="D_2_HYDROXYACID_DH_1"/>
    <property type="match status" value="1"/>
</dbReference>
<feature type="domain" description="D-isomer specific 2-hydroxyacid dehydrogenase NAD-binding" evidence="3">
    <location>
        <begin position="125"/>
        <end position="199"/>
    </location>
</feature>
<keyword evidence="2" id="KW-0520">NAD</keyword>
<accession>A0AA39R755</accession>
<dbReference type="Gene3D" id="3.40.50.720">
    <property type="entry name" value="NAD(P)-binding Rossmann-like Domain"/>
    <property type="match status" value="2"/>
</dbReference>
<evidence type="ECO:0000256" key="1">
    <source>
        <dbReference type="ARBA" id="ARBA00023002"/>
    </source>
</evidence>
<dbReference type="PANTHER" id="PTHR43333:SF1">
    <property type="entry name" value="D-ISOMER SPECIFIC 2-HYDROXYACID DEHYDROGENASE NAD-BINDING DOMAIN-CONTAINING PROTEIN"/>
    <property type="match status" value="1"/>
</dbReference>
<keyword evidence="1" id="KW-0560">Oxidoreductase</keyword>
<dbReference type="EMBL" id="JAFEKC020000003">
    <property type="protein sequence ID" value="KAK0516070.1"/>
    <property type="molecule type" value="Genomic_DNA"/>
</dbReference>
<feature type="domain" description="D-isomer specific 2-hydroxyacid dehydrogenase NAD-binding" evidence="3">
    <location>
        <begin position="227"/>
        <end position="340"/>
    </location>
</feature>
<dbReference type="SUPFAM" id="SSF52283">
    <property type="entry name" value="Formate/glycerate dehydrogenase catalytic domain-like"/>
    <property type="match status" value="1"/>
</dbReference>
<dbReference type="InterPro" id="IPR006140">
    <property type="entry name" value="D-isomer_DH_NAD-bd"/>
</dbReference>
<dbReference type="Pfam" id="PF02826">
    <property type="entry name" value="2-Hacid_dh_C"/>
    <property type="match status" value="2"/>
</dbReference>
<evidence type="ECO:0000256" key="2">
    <source>
        <dbReference type="ARBA" id="ARBA00023027"/>
    </source>
</evidence>
<comment type="caution">
    <text evidence="4">The sequence shown here is derived from an EMBL/GenBank/DDBJ whole genome shotgun (WGS) entry which is preliminary data.</text>
</comment>
<dbReference type="AlphaFoldDB" id="A0AA39R755"/>
<name>A0AA39R755_9LECA</name>
<organism evidence="4 5">
    <name type="scientific">Cladonia borealis</name>
    <dbReference type="NCBI Taxonomy" id="184061"/>
    <lineage>
        <taxon>Eukaryota</taxon>
        <taxon>Fungi</taxon>
        <taxon>Dikarya</taxon>
        <taxon>Ascomycota</taxon>
        <taxon>Pezizomycotina</taxon>
        <taxon>Lecanoromycetes</taxon>
        <taxon>OSLEUM clade</taxon>
        <taxon>Lecanoromycetidae</taxon>
        <taxon>Lecanorales</taxon>
        <taxon>Lecanorineae</taxon>
        <taxon>Cladoniaceae</taxon>
        <taxon>Cladonia</taxon>
    </lineage>
</organism>
<evidence type="ECO:0000259" key="3">
    <source>
        <dbReference type="Pfam" id="PF02826"/>
    </source>
</evidence>
<keyword evidence="5" id="KW-1185">Reference proteome</keyword>
<proteinExistence type="predicted"/>
<dbReference type="InterPro" id="IPR036291">
    <property type="entry name" value="NAD(P)-bd_dom_sf"/>
</dbReference>
<evidence type="ECO:0000313" key="5">
    <source>
        <dbReference type="Proteomes" id="UP001166286"/>
    </source>
</evidence>
<dbReference type="CDD" id="cd12163">
    <property type="entry name" value="2-Hacid_dh_5"/>
    <property type="match status" value="1"/>
</dbReference>
<dbReference type="InterPro" id="IPR029752">
    <property type="entry name" value="D-isomer_DH_CS1"/>
</dbReference>
<dbReference type="GO" id="GO:0051287">
    <property type="term" value="F:NAD binding"/>
    <property type="evidence" value="ECO:0007669"/>
    <property type="project" value="InterPro"/>
</dbReference>
<reference evidence="4" key="1">
    <citation type="submission" date="2023-03" db="EMBL/GenBank/DDBJ databases">
        <title>Complete genome of Cladonia borealis.</title>
        <authorList>
            <person name="Park H."/>
        </authorList>
    </citation>
    <scope>NUCLEOTIDE SEQUENCE</scope>
    <source>
        <strain evidence="4">ANT050790</strain>
    </source>
</reference>
<protein>
    <recommendedName>
        <fullName evidence="3">D-isomer specific 2-hydroxyacid dehydrogenase NAD-binding domain-containing protein</fullName>
    </recommendedName>
</protein>
<dbReference type="Proteomes" id="UP001166286">
    <property type="component" value="Unassembled WGS sequence"/>
</dbReference>
<dbReference type="GO" id="GO:0016491">
    <property type="term" value="F:oxidoreductase activity"/>
    <property type="evidence" value="ECO:0007669"/>
    <property type="project" value="UniProtKB-KW"/>
</dbReference>
<sequence>MGGGGPKPEHLLVILPFREPVEELERIKRKHPNIEVTFRSLRFTDTPWKGIEEIPKEIFKDATILVTLSAIPPTREDCPKLELIHFFSAGTNHIAHTPIYKNTSITLTTSSGIHGPQIAEWVILTALAHSHHFSLLHSWQVDHQWGKGSNARILNSLHDKAGQRLAVLGYGSIGRQVARVGKAMGMDVIAYTASPRTTPESKHDKGFIVPGTGDPDGSIPSAWYSGLDKESLHNFLKQDIDLLLISVPLTKETTHFIAEPEFEILGKRNAFISNISRGQIIKQSDLLTALKKYKDNDPLDGGDGGGGIRGAALDVTDPEPLPEDDPLWDAPNCIITPHISGLGSAYVDRAFQVLEVNLDRRENGEKLINVVDRKKGY</sequence>